<protein>
    <recommendedName>
        <fullName evidence="1">F-box domain-containing protein</fullName>
    </recommendedName>
</protein>
<dbReference type="SUPFAM" id="SSF81383">
    <property type="entry name" value="F-box domain"/>
    <property type="match status" value="1"/>
</dbReference>
<dbReference type="InterPro" id="IPR036047">
    <property type="entry name" value="F-box-like_dom_sf"/>
</dbReference>
<dbReference type="Gene3D" id="1.20.1280.50">
    <property type="match status" value="1"/>
</dbReference>
<accession>A0A6B2LE57</accession>
<dbReference type="Pfam" id="PF12937">
    <property type="entry name" value="F-box-like"/>
    <property type="match status" value="1"/>
</dbReference>
<evidence type="ECO:0000259" key="1">
    <source>
        <dbReference type="PROSITE" id="PS50181"/>
    </source>
</evidence>
<feature type="domain" description="F-box" evidence="1">
    <location>
        <begin position="1"/>
        <end position="35"/>
    </location>
</feature>
<reference evidence="2" key="1">
    <citation type="journal article" date="2020" name="J. Eukaryot. Microbiol.">
        <title>De novo Sequencing, Assembly and Annotation of the Transcriptome for the Free-Living Testate Amoeba Arcella intermedia.</title>
        <authorList>
            <person name="Ribeiro G.M."/>
            <person name="Porfirio-Sousa A.L."/>
            <person name="Maurer-Alcala X.X."/>
            <person name="Katz L.A."/>
            <person name="Lahr D.J.G."/>
        </authorList>
    </citation>
    <scope>NUCLEOTIDE SEQUENCE</scope>
</reference>
<name>A0A6B2LE57_9EUKA</name>
<organism evidence="2">
    <name type="scientific">Arcella intermedia</name>
    <dbReference type="NCBI Taxonomy" id="1963864"/>
    <lineage>
        <taxon>Eukaryota</taxon>
        <taxon>Amoebozoa</taxon>
        <taxon>Tubulinea</taxon>
        <taxon>Elardia</taxon>
        <taxon>Arcellinida</taxon>
        <taxon>Sphaerothecina</taxon>
        <taxon>Arcellidae</taxon>
        <taxon>Arcella</taxon>
    </lineage>
</organism>
<dbReference type="EMBL" id="GIBP01006363">
    <property type="protein sequence ID" value="NDV35332.1"/>
    <property type="molecule type" value="Transcribed_RNA"/>
</dbReference>
<dbReference type="AlphaFoldDB" id="A0A6B2LE57"/>
<evidence type="ECO:0000313" key="2">
    <source>
        <dbReference type="EMBL" id="NDV35332.1"/>
    </source>
</evidence>
<proteinExistence type="predicted"/>
<dbReference type="PROSITE" id="PS50181">
    <property type="entry name" value="FBOX"/>
    <property type="match status" value="1"/>
</dbReference>
<dbReference type="InterPro" id="IPR001810">
    <property type="entry name" value="F-box_dom"/>
</dbReference>
<sequence>MRIFGALTLPDITSVSSVCKDWYDVSSDNTLWQAFSKAYYPSIPTSEHVVSWKREFQTKGIAYRLIRQQFSQMHSIRMAQRHWMMCGVHMFHPVNGRRGFDLLPPPPPEIAQHKPPVDTMIKMLKREDELRLSEEFQKKFAQPDLNTIHVASEIQEQVVKEFGFEDVKVGVELMRTAPSLYPESQQVRRIPHYQKFNRAKDGALKEGSRIPNSKVALINGINISLHQYLDNLIAPQPKPIPVVLISGSYS</sequence>